<organism evidence="1 2">
    <name type="scientific">Fusarium venenatum</name>
    <dbReference type="NCBI Taxonomy" id="56646"/>
    <lineage>
        <taxon>Eukaryota</taxon>
        <taxon>Fungi</taxon>
        <taxon>Dikarya</taxon>
        <taxon>Ascomycota</taxon>
        <taxon>Pezizomycotina</taxon>
        <taxon>Sordariomycetes</taxon>
        <taxon>Hypocreomycetidae</taxon>
        <taxon>Hypocreales</taxon>
        <taxon>Nectriaceae</taxon>
        <taxon>Fusarium</taxon>
    </lineage>
</organism>
<evidence type="ECO:0000313" key="2">
    <source>
        <dbReference type="Proteomes" id="UP000245910"/>
    </source>
</evidence>
<keyword evidence="2" id="KW-1185">Reference proteome</keyword>
<dbReference type="EMBL" id="LN649230">
    <property type="protein sequence ID" value="CEI60359.1"/>
    <property type="molecule type" value="Genomic_DNA"/>
</dbReference>
<dbReference type="Proteomes" id="UP000245910">
    <property type="component" value="Chromosome II"/>
</dbReference>
<reference evidence="2" key="1">
    <citation type="submission" date="2014-10" db="EMBL/GenBank/DDBJ databases">
        <authorList>
            <person name="King R."/>
        </authorList>
    </citation>
    <scope>NUCLEOTIDE SEQUENCE [LARGE SCALE GENOMIC DNA]</scope>
    <source>
        <strain evidence="2">A3/5</strain>
    </source>
</reference>
<dbReference type="AlphaFoldDB" id="A0A2L2SVH8"/>
<protein>
    <submittedName>
        <fullName evidence="1">Uncharacterized protein</fullName>
    </submittedName>
</protein>
<sequence length="96" mass="10680">MDDMSAADFGALVDVFHKSEINPTIGRIERYLGKTIPATFFPGPFNFQRVVTHKTENMLESSHELSICRITGTQDGVVEVNITASLDSKQLCEKHP</sequence>
<dbReference type="OrthoDB" id="437457at2759"/>
<name>A0A2L2SVH8_9HYPO</name>
<proteinExistence type="predicted"/>
<evidence type="ECO:0000313" key="1">
    <source>
        <dbReference type="EMBL" id="CEI60359.1"/>
    </source>
</evidence>
<accession>A0A2L2SVH8</accession>